<evidence type="ECO:0000313" key="2">
    <source>
        <dbReference type="Proteomes" id="UP001287356"/>
    </source>
</evidence>
<sequence>MFRKSWVIVGACFLPQGRTRRIKLLNMLPFHRCWPSVPVVPCMCASVRWADSGDGPDETTSLSSNQDAWTRPLYFLILFLALPPRCFPRLSLPKYCTNTPIMSRLSSESGSSVPHRAVVQKPLSGKLHGGFRWWVCDWPRHVIFPWPNGGARWLNTAGPIAAGLAVPTG</sequence>
<protein>
    <submittedName>
        <fullName evidence="1">Uncharacterized protein</fullName>
    </submittedName>
</protein>
<accession>A0AAE0MYU8</accession>
<reference evidence="1" key="2">
    <citation type="submission" date="2023-06" db="EMBL/GenBank/DDBJ databases">
        <authorList>
            <consortium name="Lawrence Berkeley National Laboratory"/>
            <person name="Haridas S."/>
            <person name="Hensen N."/>
            <person name="Bonometti L."/>
            <person name="Westerberg I."/>
            <person name="Brannstrom I.O."/>
            <person name="Guillou S."/>
            <person name="Cros-Aarteil S."/>
            <person name="Calhoun S."/>
            <person name="Kuo A."/>
            <person name="Mondo S."/>
            <person name="Pangilinan J."/>
            <person name="Riley R."/>
            <person name="Labutti K."/>
            <person name="Andreopoulos B."/>
            <person name="Lipzen A."/>
            <person name="Chen C."/>
            <person name="Yanf M."/>
            <person name="Daum C."/>
            <person name="Ng V."/>
            <person name="Clum A."/>
            <person name="Steindorff A."/>
            <person name="Ohm R."/>
            <person name="Martin F."/>
            <person name="Silar P."/>
            <person name="Natvig D."/>
            <person name="Lalanne C."/>
            <person name="Gautier V."/>
            <person name="Ament-Velasquez S.L."/>
            <person name="Kruys A."/>
            <person name="Hutchinson M.I."/>
            <person name="Powell A.J."/>
            <person name="Barry K."/>
            <person name="Miller A.N."/>
            <person name="Grigoriev I.V."/>
            <person name="Debuchy R."/>
            <person name="Gladieux P."/>
            <person name="Thoren M.H."/>
            <person name="Johannesson H."/>
        </authorList>
    </citation>
    <scope>NUCLEOTIDE SEQUENCE</scope>
    <source>
        <strain evidence="1">CBS 958.72</strain>
    </source>
</reference>
<reference evidence="1" key="1">
    <citation type="journal article" date="2023" name="Mol. Phylogenet. Evol.">
        <title>Genome-scale phylogeny and comparative genomics of the fungal order Sordariales.</title>
        <authorList>
            <person name="Hensen N."/>
            <person name="Bonometti L."/>
            <person name="Westerberg I."/>
            <person name="Brannstrom I.O."/>
            <person name="Guillou S."/>
            <person name="Cros-Aarteil S."/>
            <person name="Calhoun S."/>
            <person name="Haridas S."/>
            <person name="Kuo A."/>
            <person name="Mondo S."/>
            <person name="Pangilinan J."/>
            <person name="Riley R."/>
            <person name="LaButti K."/>
            <person name="Andreopoulos B."/>
            <person name="Lipzen A."/>
            <person name="Chen C."/>
            <person name="Yan M."/>
            <person name="Daum C."/>
            <person name="Ng V."/>
            <person name="Clum A."/>
            <person name="Steindorff A."/>
            <person name="Ohm R.A."/>
            <person name="Martin F."/>
            <person name="Silar P."/>
            <person name="Natvig D.O."/>
            <person name="Lalanne C."/>
            <person name="Gautier V."/>
            <person name="Ament-Velasquez S.L."/>
            <person name="Kruys A."/>
            <person name="Hutchinson M.I."/>
            <person name="Powell A.J."/>
            <person name="Barry K."/>
            <person name="Miller A.N."/>
            <person name="Grigoriev I.V."/>
            <person name="Debuchy R."/>
            <person name="Gladieux P."/>
            <person name="Hiltunen Thoren M."/>
            <person name="Johannesson H."/>
        </authorList>
    </citation>
    <scope>NUCLEOTIDE SEQUENCE</scope>
    <source>
        <strain evidence="1">CBS 958.72</strain>
    </source>
</reference>
<gene>
    <name evidence="1" type="ORF">B0T24DRAFT_124868</name>
</gene>
<proteinExistence type="predicted"/>
<comment type="caution">
    <text evidence="1">The sequence shown here is derived from an EMBL/GenBank/DDBJ whole genome shotgun (WGS) entry which is preliminary data.</text>
</comment>
<dbReference type="EMBL" id="JAULSN010000015">
    <property type="protein sequence ID" value="KAK3358530.1"/>
    <property type="molecule type" value="Genomic_DNA"/>
</dbReference>
<dbReference type="Proteomes" id="UP001287356">
    <property type="component" value="Unassembled WGS sequence"/>
</dbReference>
<keyword evidence="2" id="KW-1185">Reference proteome</keyword>
<organism evidence="1 2">
    <name type="scientific">Lasiosphaeria ovina</name>
    <dbReference type="NCBI Taxonomy" id="92902"/>
    <lineage>
        <taxon>Eukaryota</taxon>
        <taxon>Fungi</taxon>
        <taxon>Dikarya</taxon>
        <taxon>Ascomycota</taxon>
        <taxon>Pezizomycotina</taxon>
        <taxon>Sordariomycetes</taxon>
        <taxon>Sordariomycetidae</taxon>
        <taxon>Sordariales</taxon>
        <taxon>Lasiosphaeriaceae</taxon>
        <taxon>Lasiosphaeria</taxon>
    </lineage>
</organism>
<evidence type="ECO:0000313" key="1">
    <source>
        <dbReference type="EMBL" id="KAK3358530.1"/>
    </source>
</evidence>
<dbReference type="AlphaFoldDB" id="A0AAE0MYU8"/>
<name>A0AAE0MYU8_9PEZI</name>